<keyword evidence="5" id="KW-0274">FAD</keyword>
<keyword evidence="9" id="KW-0753">Steroid metabolism</keyword>
<evidence type="ECO:0000256" key="7">
    <source>
        <dbReference type="ARBA" id="ARBA00023098"/>
    </source>
</evidence>
<evidence type="ECO:0000256" key="1">
    <source>
        <dbReference type="ARBA" id="ARBA00001974"/>
    </source>
</evidence>
<gene>
    <name evidence="20" type="ORF">DES41_106124</name>
</gene>
<evidence type="ECO:0000313" key="20">
    <source>
        <dbReference type="EMBL" id="RCW69253.1"/>
    </source>
</evidence>
<feature type="domain" description="Glucose-methanol-choline oxidoreductase C-terminal" evidence="19">
    <location>
        <begin position="509"/>
        <end position="570"/>
    </location>
</feature>
<keyword evidence="6" id="KW-0560">Oxidoreductase</keyword>
<dbReference type="EMBL" id="QPJK01000006">
    <property type="protein sequence ID" value="RCW69253.1"/>
    <property type="molecule type" value="Genomic_DNA"/>
</dbReference>
<dbReference type="PANTHER" id="PTHR47470:SF1">
    <property type="entry name" value="FAD-DEPENDENT OXIDOREDUCTASE 2 FAD BINDING DOMAIN-CONTAINING PROTEIN"/>
    <property type="match status" value="1"/>
</dbReference>
<evidence type="ECO:0000259" key="18">
    <source>
        <dbReference type="Pfam" id="PF00732"/>
    </source>
</evidence>
<dbReference type="InterPro" id="IPR000172">
    <property type="entry name" value="GMC_OxRdtase_N"/>
</dbReference>
<dbReference type="GO" id="GO:0050660">
    <property type="term" value="F:flavin adenine dinucleotide binding"/>
    <property type="evidence" value="ECO:0007669"/>
    <property type="project" value="InterPro"/>
</dbReference>
<dbReference type="InterPro" id="IPR036188">
    <property type="entry name" value="FAD/NAD-bd_sf"/>
</dbReference>
<feature type="region of interest" description="Disordered" evidence="16">
    <location>
        <begin position="323"/>
        <end position="349"/>
    </location>
</feature>
<comment type="pathway">
    <text evidence="12">Steroid metabolism; cholesterol degradation.</text>
</comment>
<dbReference type="Pfam" id="PF00732">
    <property type="entry name" value="GMC_oxred_N"/>
    <property type="match status" value="1"/>
</dbReference>
<protein>
    <recommendedName>
        <fullName evidence="14">Cholesterol oxidase</fullName>
        <ecNumber evidence="13">1.1.3.6</ecNumber>
        <ecNumber evidence="11">5.3.3.1</ecNumber>
    </recommendedName>
    <alternativeName>
        <fullName evidence="15">Cholesterol isomerase</fullName>
    </alternativeName>
</protein>
<evidence type="ECO:0000256" key="12">
    <source>
        <dbReference type="ARBA" id="ARBA00049645"/>
    </source>
</evidence>
<feature type="domain" description="AB hydrolase-1" evidence="17">
    <location>
        <begin position="916"/>
        <end position="1207"/>
    </location>
</feature>
<accession>A0A368XMQ3</accession>
<evidence type="ECO:0000259" key="19">
    <source>
        <dbReference type="Pfam" id="PF05199"/>
    </source>
</evidence>
<dbReference type="GO" id="GO:0016995">
    <property type="term" value="F:cholesterol oxidase activity"/>
    <property type="evidence" value="ECO:0007669"/>
    <property type="project" value="UniProtKB-EC"/>
</dbReference>
<keyword evidence="10" id="KW-0413">Isomerase</keyword>
<keyword evidence="8" id="KW-1207">Sterol metabolism</keyword>
<dbReference type="GO" id="GO:0008203">
    <property type="term" value="P:cholesterol metabolic process"/>
    <property type="evidence" value="ECO:0007669"/>
    <property type="project" value="UniProtKB-KW"/>
</dbReference>
<dbReference type="InterPro" id="IPR052542">
    <property type="entry name" value="Cholesterol_Oxidase"/>
</dbReference>
<dbReference type="GO" id="GO:0004769">
    <property type="term" value="F:steroid Delta-isomerase activity"/>
    <property type="evidence" value="ECO:0007669"/>
    <property type="project" value="UniProtKB-EC"/>
</dbReference>
<organism evidence="20 21">
    <name type="scientific">Pseudorhodoferax soli</name>
    <dbReference type="NCBI Taxonomy" id="545864"/>
    <lineage>
        <taxon>Bacteria</taxon>
        <taxon>Pseudomonadati</taxon>
        <taxon>Pseudomonadota</taxon>
        <taxon>Betaproteobacteria</taxon>
        <taxon>Burkholderiales</taxon>
        <taxon>Comamonadaceae</taxon>
    </lineage>
</organism>
<dbReference type="AlphaFoldDB" id="A0A368XMQ3"/>
<evidence type="ECO:0000256" key="10">
    <source>
        <dbReference type="ARBA" id="ARBA00023235"/>
    </source>
</evidence>
<evidence type="ECO:0000256" key="4">
    <source>
        <dbReference type="ARBA" id="ARBA00022630"/>
    </source>
</evidence>
<dbReference type="RefSeq" id="WP_211333035.1">
    <property type="nucleotide sequence ID" value="NZ_QPJK01000006.1"/>
</dbReference>
<dbReference type="InterPro" id="IPR007867">
    <property type="entry name" value="GMC_OxRtase_C"/>
</dbReference>
<keyword evidence="7" id="KW-0443">Lipid metabolism</keyword>
<evidence type="ECO:0000313" key="21">
    <source>
        <dbReference type="Proteomes" id="UP000252884"/>
    </source>
</evidence>
<dbReference type="SUPFAM" id="SSF51905">
    <property type="entry name" value="FAD/NAD(P)-binding domain"/>
    <property type="match status" value="1"/>
</dbReference>
<evidence type="ECO:0000256" key="13">
    <source>
        <dbReference type="ARBA" id="ARBA00049723"/>
    </source>
</evidence>
<dbReference type="InterPro" id="IPR000073">
    <property type="entry name" value="AB_hydrolase_1"/>
</dbReference>
<comment type="similarity">
    <text evidence="2">Belongs to the GMC oxidoreductase family.</text>
</comment>
<dbReference type="Gene3D" id="3.50.50.60">
    <property type="entry name" value="FAD/NAD(P)-binding domain"/>
    <property type="match status" value="3"/>
</dbReference>
<dbReference type="Pfam" id="PF05199">
    <property type="entry name" value="GMC_oxred_C"/>
    <property type="match status" value="1"/>
</dbReference>
<name>A0A368XMQ3_9BURK</name>
<dbReference type="EC" id="5.3.3.1" evidence="11"/>
<dbReference type="InterPro" id="IPR029058">
    <property type="entry name" value="AB_hydrolase_fold"/>
</dbReference>
<reference evidence="20 21" key="1">
    <citation type="submission" date="2018-07" db="EMBL/GenBank/DDBJ databases">
        <title>Genomic Encyclopedia of Type Strains, Phase IV (KMG-IV): sequencing the most valuable type-strain genomes for metagenomic binning, comparative biology and taxonomic classification.</title>
        <authorList>
            <person name="Goeker M."/>
        </authorList>
    </citation>
    <scope>NUCLEOTIDE SEQUENCE [LARGE SCALE GENOMIC DNA]</scope>
    <source>
        <strain evidence="20 21">DSM 21634</strain>
    </source>
</reference>
<evidence type="ECO:0000259" key="17">
    <source>
        <dbReference type="Pfam" id="PF00561"/>
    </source>
</evidence>
<dbReference type="Pfam" id="PF00561">
    <property type="entry name" value="Abhydrolase_1"/>
    <property type="match status" value="1"/>
</dbReference>
<comment type="cofactor">
    <cofactor evidence="1">
        <name>FAD</name>
        <dbReference type="ChEBI" id="CHEBI:57692"/>
    </cofactor>
</comment>
<evidence type="ECO:0000256" key="6">
    <source>
        <dbReference type="ARBA" id="ARBA00023002"/>
    </source>
</evidence>
<evidence type="ECO:0000256" key="5">
    <source>
        <dbReference type="ARBA" id="ARBA00022827"/>
    </source>
</evidence>
<keyword evidence="4" id="KW-0285">Flavoprotein</keyword>
<evidence type="ECO:0000256" key="16">
    <source>
        <dbReference type="SAM" id="MobiDB-lite"/>
    </source>
</evidence>
<evidence type="ECO:0000256" key="2">
    <source>
        <dbReference type="ARBA" id="ARBA00010790"/>
    </source>
</evidence>
<dbReference type="Gene3D" id="3.40.50.1820">
    <property type="entry name" value="alpha/beta hydrolase"/>
    <property type="match status" value="1"/>
</dbReference>
<sequence length="1227" mass="131577">MNLQPIARPLHAIGARYTAVVVGSGYGAGVAAARLARAGQSVCVLERGREILPGQFPDGLASARADMQVDTARGRLGAPDGLYNLHLGDDMLAMVGCGLGGTSLINANVALEVDPRHFATEAWPQPFRDDPALLAPYVERARQVLAPTPYPEHFPKLNKLEALRKSAQVLGKPFSRPPIAVNFENQTNPFGVPQPACTLCGDCTSGCNVGAKNTTRMNYLPDAHAHGAQIFTGARVRHVAREGQGWRVFFEAVALRDAEAGPAAPDSVYADIVLLGAGALGSTEILLRSREQGLALSDRVGQRFSGNGDVLGLGFDADWDPQPGTADAKDQRRNINGVGAGTNPVPKEQLPGPCITGLIDMRATPQLADGLVIEEGVIPGALATLLTPALFFNEALSGGEFSFGAGQAKARLLDAQAMADAVQHPGELAATAYAGAVARTQTYLVMSVDESAGELRLQNDRLRIHWPGAGSSPAIVRDNDWLNLASQAIAGQFVANPLWSQPLGNKLITVHPMGGCGMGDDATRGAVDHLGRVFAGNAGAAVHEGLFVCDGSILPGAVGVNPLLTISALAERALQHLCDARGWTIDTTLGPRKPMPAPAPPPGKHRHWWQRALDVLEDGVLDAAKKAVAELIEHDPARLSPSFEFTETMSGWISTQAVTARSNADQRLASDYAVAAAWGRAAGQSMAFELTIHTDDLARLLDDPTHPANIRGTVTCPALSPAPMTVQSGVFHLFPVDPQQVETWTMGYEMVLLRENGTRLRFKGHKVLRQQPGSSPWTDTTTLMVKVYDLDAATMPLVAQGLLTLGLEDLAWQASTIRLEPPANWIGQLENAVPRARDAISQVYLGKFAGFFGTTLMRAYGGLLADLNNFPALDAPHLPRRMLRAPQPEVLQVPVGDPARGFQIRLTRYRGGTRGPVVLAPGFSVRASSFATDTVDQNLVEALCARGYDCWLFDYRASSDSGSPVAPFTIDDIVREDWPAAVRTIRAATGAASVQAMAHCVGAMSLLMALLDGLQGVRSLIASQLTLHPVTNWLNAAKADIGLVRLLEGYAPLQGRFDSVPGTTDLDRTIDTLAYQLPVPEGEACKNPLCRRVFAVFGPSWTHSQLNHATHTALAGMFGTVSLHPFEQLSVIMQRGKAVDADGNDCYTTPANAPRLALPISFMAGADNQLFFPETSLRTQAWLQRYNDPALYRRQVFEGYAHMDLFVGRSAAREVYPWLVAELDRFN</sequence>
<evidence type="ECO:0000256" key="14">
    <source>
        <dbReference type="ARBA" id="ARBA00049744"/>
    </source>
</evidence>
<proteinExistence type="inferred from homology"/>
<dbReference type="EC" id="1.1.3.6" evidence="13"/>
<dbReference type="SUPFAM" id="SSF53474">
    <property type="entry name" value="alpha/beta-Hydrolases"/>
    <property type="match status" value="1"/>
</dbReference>
<dbReference type="PANTHER" id="PTHR47470">
    <property type="entry name" value="CHOLESTEROL OXIDASE"/>
    <property type="match status" value="1"/>
</dbReference>
<comment type="caution">
    <text evidence="20">The sequence shown here is derived from an EMBL/GenBank/DDBJ whole genome shotgun (WGS) entry which is preliminary data.</text>
</comment>
<dbReference type="Proteomes" id="UP000252884">
    <property type="component" value="Unassembled WGS sequence"/>
</dbReference>
<evidence type="ECO:0000256" key="8">
    <source>
        <dbReference type="ARBA" id="ARBA00023166"/>
    </source>
</evidence>
<keyword evidence="21" id="KW-1185">Reference proteome</keyword>
<evidence type="ECO:0000256" key="15">
    <source>
        <dbReference type="ARBA" id="ARBA00049778"/>
    </source>
</evidence>
<evidence type="ECO:0000256" key="9">
    <source>
        <dbReference type="ARBA" id="ARBA00023221"/>
    </source>
</evidence>
<keyword evidence="3" id="KW-0153">Cholesterol metabolism</keyword>
<feature type="domain" description="Glucose-methanol-choline oxidoreductase N-terminal" evidence="18">
    <location>
        <begin position="91"/>
        <end position="294"/>
    </location>
</feature>
<evidence type="ECO:0000256" key="3">
    <source>
        <dbReference type="ARBA" id="ARBA00022548"/>
    </source>
</evidence>
<evidence type="ECO:0000256" key="11">
    <source>
        <dbReference type="ARBA" id="ARBA00038856"/>
    </source>
</evidence>